<dbReference type="AlphaFoldDB" id="A0A2N9EVX8"/>
<gene>
    <name evidence="2" type="ORF">FSB_LOCUS6693</name>
</gene>
<name>A0A2N9EVX8_FAGSY</name>
<protein>
    <submittedName>
        <fullName evidence="2">Uncharacterized protein</fullName>
    </submittedName>
</protein>
<reference evidence="2" key="1">
    <citation type="submission" date="2018-02" db="EMBL/GenBank/DDBJ databases">
        <authorList>
            <person name="Cohen D.B."/>
            <person name="Kent A.D."/>
        </authorList>
    </citation>
    <scope>NUCLEOTIDE SEQUENCE</scope>
</reference>
<sequence>MVNLQIEHTADGASKAVTYLRSKLDNVDQLINKKSRYVSCPKVPPILRNDERSKDYYDPKIVSFGPYHHENLNSGQYKRSKQRSCYVDGSTDAYDDDDEAFALMMLQDGCFILALFEYEAFVSKYLDIFQYRYALLDTILLENQIPFRVLDVLMSNIYEENKGLEMVTSFLRDMHWGNILEQDTPDKDKEPNHLLGLQITLISKCDCLVKIYPQDFTSIFPSFGSVSDLQAVGINFKASNSISLHSAKKEIPKSISLRDVKFRPGFFTGELILPPLLLTPDALVYYNNLIAFEMCATYIDATITSYISFMNSLIANPEDVKVLRSKHIILHTLNSDEEVFKLLKEMGRKWMPVDAFIYQSVRKDIQKHYNSKIRIWIAVIRHKYFSQPWSVFGLLAAVVAIILSFLQTFYTIHPRKG</sequence>
<dbReference type="EMBL" id="OIVN01000351">
    <property type="protein sequence ID" value="SPC78811.1"/>
    <property type="molecule type" value="Genomic_DNA"/>
</dbReference>
<dbReference type="Pfam" id="PF03140">
    <property type="entry name" value="DUF247"/>
    <property type="match status" value="1"/>
</dbReference>
<accession>A0A2N9EVX8</accession>
<proteinExistence type="predicted"/>
<dbReference type="PANTHER" id="PTHR31170:SF25">
    <property type="entry name" value="BNAA09G04570D PROTEIN"/>
    <property type="match status" value="1"/>
</dbReference>
<dbReference type="PANTHER" id="PTHR31170">
    <property type="entry name" value="BNAC04G53230D PROTEIN"/>
    <property type="match status" value="1"/>
</dbReference>
<keyword evidence="1" id="KW-0472">Membrane</keyword>
<keyword evidence="1" id="KW-0812">Transmembrane</keyword>
<evidence type="ECO:0000313" key="2">
    <source>
        <dbReference type="EMBL" id="SPC78811.1"/>
    </source>
</evidence>
<dbReference type="InterPro" id="IPR004158">
    <property type="entry name" value="DUF247_pln"/>
</dbReference>
<evidence type="ECO:0000256" key="1">
    <source>
        <dbReference type="SAM" id="Phobius"/>
    </source>
</evidence>
<keyword evidence="1" id="KW-1133">Transmembrane helix</keyword>
<organism evidence="2">
    <name type="scientific">Fagus sylvatica</name>
    <name type="common">Beechnut</name>
    <dbReference type="NCBI Taxonomy" id="28930"/>
    <lineage>
        <taxon>Eukaryota</taxon>
        <taxon>Viridiplantae</taxon>
        <taxon>Streptophyta</taxon>
        <taxon>Embryophyta</taxon>
        <taxon>Tracheophyta</taxon>
        <taxon>Spermatophyta</taxon>
        <taxon>Magnoliopsida</taxon>
        <taxon>eudicotyledons</taxon>
        <taxon>Gunneridae</taxon>
        <taxon>Pentapetalae</taxon>
        <taxon>rosids</taxon>
        <taxon>fabids</taxon>
        <taxon>Fagales</taxon>
        <taxon>Fagaceae</taxon>
        <taxon>Fagus</taxon>
    </lineage>
</organism>
<feature type="transmembrane region" description="Helical" evidence="1">
    <location>
        <begin position="389"/>
        <end position="412"/>
    </location>
</feature>